<dbReference type="EMBL" id="CM045770">
    <property type="protein sequence ID" value="KAI7990574.1"/>
    <property type="molecule type" value="Genomic_DNA"/>
</dbReference>
<evidence type="ECO:0000313" key="1">
    <source>
        <dbReference type="EMBL" id="KAI7990574.1"/>
    </source>
</evidence>
<proteinExistence type="predicted"/>
<organism evidence="1 2">
    <name type="scientific">Camellia lanceoleosa</name>
    <dbReference type="NCBI Taxonomy" id="1840588"/>
    <lineage>
        <taxon>Eukaryota</taxon>
        <taxon>Viridiplantae</taxon>
        <taxon>Streptophyta</taxon>
        <taxon>Embryophyta</taxon>
        <taxon>Tracheophyta</taxon>
        <taxon>Spermatophyta</taxon>
        <taxon>Magnoliopsida</taxon>
        <taxon>eudicotyledons</taxon>
        <taxon>Gunneridae</taxon>
        <taxon>Pentapetalae</taxon>
        <taxon>asterids</taxon>
        <taxon>Ericales</taxon>
        <taxon>Theaceae</taxon>
        <taxon>Camellia</taxon>
    </lineage>
</organism>
<name>A0ACC0FQF0_9ERIC</name>
<keyword evidence="2" id="KW-1185">Reference proteome</keyword>
<protein>
    <submittedName>
        <fullName evidence="1">Hyoscyamine 6-dioxygenase</fullName>
    </submittedName>
</protein>
<dbReference type="Proteomes" id="UP001060215">
    <property type="component" value="Chromosome 13"/>
</dbReference>
<sequence>MFLSSWSKDVNTVPQKFVFPPEERPGDLPAPLCKGIPVIDLQQSGGHHDRADLLHQIIKASQDLGMFQVINHGVSEELMDDTMSLFKEFLDMPEEDKASYCSDDTSKSFTIFTGSSSNSNLNKKDNVTYWKDSVKHSCHPLEDHIQSWPEKPARYREVVGTYSVEVRKLTLRILDLICEGLGLEEGYFADELSKTQALVVNHYPPCPNPSLVLGVSGHFDPNLLTILQQEEYGLQMYKDEQWVGVEPLPHAFVINIANQLELISNGMLKSAKHRAVTNSSIARTSIVTFIAPSRECVIEPAKALVKSSNPQLFKGVH</sequence>
<reference evidence="1 2" key="1">
    <citation type="journal article" date="2022" name="Plant J.">
        <title>Chromosome-level genome of Camellia lanceoleosa provides a valuable resource for understanding genome evolution and self-incompatibility.</title>
        <authorList>
            <person name="Gong W."/>
            <person name="Xiao S."/>
            <person name="Wang L."/>
            <person name="Liao Z."/>
            <person name="Chang Y."/>
            <person name="Mo W."/>
            <person name="Hu G."/>
            <person name="Li W."/>
            <person name="Zhao G."/>
            <person name="Zhu H."/>
            <person name="Hu X."/>
            <person name="Ji K."/>
            <person name="Xiang X."/>
            <person name="Song Q."/>
            <person name="Yuan D."/>
            <person name="Jin S."/>
            <person name="Zhang L."/>
        </authorList>
    </citation>
    <scope>NUCLEOTIDE SEQUENCE [LARGE SCALE GENOMIC DNA]</scope>
    <source>
        <strain evidence="1">SQ_2022a</strain>
    </source>
</reference>
<accession>A0ACC0FQF0</accession>
<comment type="caution">
    <text evidence="1">The sequence shown here is derived from an EMBL/GenBank/DDBJ whole genome shotgun (WGS) entry which is preliminary data.</text>
</comment>
<gene>
    <name evidence="1" type="ORF">LOK49_LG12G01491</name>
</gene>
<evidence type="ECO:0000313" key="2">
    <source>
        <dbReference type="Proteomes" id="UP001060215"/>
    </source>
</evidence>